<gene>
    <name evidence="1" type="ORF">O6P43_016624</name>
</gene>
<evidence type="ECO:0000313" key="2">
    <source>
        <dbReference type="Proteomes" id="UP001163823"/>
    </source>
</evidence>
<keyword evidence="2" id="KW-1185">Reference proteome</keyword>
<accession>A0AAD7PNM5</accession>
<keyword evidence="1" id="KW-0645">Protease</keyword>
<dbReference type="GO" id="GO:0006508">
    <property type="term" value="P:proteolysis"/>
    <property type="evidence" value="ECO:0007669"/>
    <property type="project" value="UniProtKB-KW"/>
</dbReference>
<dbReference type="AlphaFoldDB" id="A0AAD7PNM5"/>
<name>A0AAD7PNM5_QUISA</name>
<protein>
    <submittedName>
        <fullName evidence="1">ATP-dependent Clp protease proteolytic subunit like</fullName>
    </submittedName>
</protein>
<dbReference type="GO" id="GO:0008233">
    <property type="term" value="F:peptidase activity"/>
    <property type="evidence" value="ECO:0007669"/>
    <property type="project" value="UniProtKB-KW"/>
</dbReference>
<reference evidence="1" key="1">
    <citation type="journal article" date="2023" name="Science">
        <title>Elucidation of the pathway for biosynthesis of saponin adjuvants from the soapbark tree.</title>
        <authorList>
            <person name="Reed J."/>
            <person name="Orme A."/>
            <person name="El-Demerdash A."/>
            <person name="Owen C."/>
            <person name="Martin L.B.B."/>
            <person name="Misra R.C."/>
            <person name="Kikuchi S."/>
            <person name="Rejzek M."/>
            <person name="Martin A.C."/>
            <person name="Harkess A."/>
            <person name="Leebens-Mack J."/>
            <person name="Louveau T."/>
            <person name="Stephenson M.J."/>
            <person name="Osbourn A."/>
        </authorList>
    </citation>
    <scope>NUCLEOTIDE SEQUENCE</scope>
    <source>
        <strain evidence="1">S10</strain>
    </source>
</reference>
<comment type="caution">
    <text evidence="1">The sequence shown here is derived from an EMBL/GenBank/DDBJ whole genome shotgun (WGS) entry which is preliminary data.</text>
</comment>
<proteinExistence type="predicted"/>
<organism evidence="1 2">
    <name type="scientific">Quillaja saponaria</name>
    <name type="common">Soap bark tree</name>
    <dbReference type="NCBI Taxonomy" id="32244"/>
    <lineage>
        <taxon>Eukaryota</taxon>
        <taxon>Viridiplantae</taxon>
        <taxon>Streptophyta</taxon>
        <taxon>Embryophyta</taxon>
        <taxon>Tracheophyta</taxon>
        <taxon>Spermatophyta</taxon>
        <taxon>Magnoliopsida</taxon>
        <taxon>eudicotyledons</taxon>
        <taxon>Gunneridae</taxon>
        <taxon>Pentapetalae</taxon>
        <taxon>rosids</taxon>
        <taxon>fabids</taxon>
        <taxon>Fabales</taxon>
        <taxon>Quillajaceae</taxon>
        <taxon>Quillaja</taxon>
    </lineage>
</organism>
<evidence type="ECO:0000313" key="1">
    <source>
        <dbReference type="EMBL" id="KAJ7961260.1"/>
    </source>
</evidence>
<dbReference type="Proteomes" id="UP001163823">
    <property type="component" value="Chromosome 7"/>
</dbReference>
<sequence>MLSEITEEKDEEAPCVIHIEAQKERISRQIMRYQKSLYWSSLSSISLSSVAASSSSFSTSRNSSTLLELMKRGNTSPRRLFDMEHTSLANNFECYSGSPIIKTITLWGSDTEHEFNDSWASIKKIEPASGSGTDRHI</sequence>
<dbReference type="KEGG" id="qsa:O6P43_016624"/>
<keyword evidence="1" id="KW-0378">Hydrolase</keyword>
<dbReference type="EMBL" id="JARAOO010000007">
    <property type="protein sequence ID" value="KAJ7961260.1"/>
    <property type="molecule type" value="Genomic_DNA"/>
</dbReference>